<feature type="domain" description="Cadherin" evidence="12">
    <location>
        <begin position="213"/>
        <end position="320"/>
    </location>
</feature>
<evidence type="ECO:0000256" key="7">
    <source>
        <dbReference type="ARBA" id="ARBA00023136"/>
    </source>
</evidence>
<dbReference type="Pfam" id="PF00028">
    <property type="entry name" value="Cadherin"/>
    <property type="match status" value="4"/>
</dbReference>
<dbReference type="PROSITE" id="PS00232">
    <property type="entry name" value="CADHERIN_1"/>
    <property type="match status" value="4"/>
</dbReference>
<dbReference type="InterPro" id="IPR013164">
    <property type="entry name" value="Cadherin_N"/>
</dbReference>
<evidence type="ECO:0000259" key="12">
    <source>
        <dbReference type="PROSITE" id="PS50268"/>
    </source>
</evidence>
<gene>
    <name evidence="14" type="primary">LOC115231635</name>
</gene>
<proteinExistence type="predicted"/>
<evidence type="ECO:0000256" key="3">
    <source>
        <dbReference type="ARBA" id="ARBA00022737"/>
    </source>
</evidence>
<keyword evidence="2 10" id="KW-0812">Transmembrane</keyword>
<dbReference type="SUPFAM" id="SSF49313">
    <property type="entry name" value="Cadherin-like"/>
    <property type="match status" value="7"/>
</dbReference>
<feature type="chain" id="PRO_5028992978" evidence="11">
    <location>
        <begin position="20"/>
        <end position="973"/>
    </location>
</feature>
<keyword evidence="6 10" id="KW-1133">Transmembrane helix</keyword>
<dbReference type="AlphaFoldDB" id="A0A7E6EL56"/>
<organism evidence="13 14">
    <name type="scientific">Octopus sinensis</name>
    <name type="common">East Asian common octopus</name>
    <dbReference type="NCBI Taxonomy" id="2607531"/>
    <lineage>
        <taxon>Eukaryota</taxon>
        <taxon>Metazoa</taxon>
        <taxon>Spiralia</taxon>
        <taxon>Lophotrochozoa</taxon>
        <taxon>Mollusca</taxon>
        <taxon>Cephalopoda</taxon>
        <taxon>Coleoidea</taxon>
        <taxon>Octopodiformes</taxon>
        <taxon>Octopoda</taxon>
        <taxon>Incirrata</taxon>
        <taxon>Octopodidae</taxon>
        <taxon>Octopus</taxon>
    </lineage>
</organism>
<dbReference type="SMART" id="SM00112">
    <property type="entry name" value="CA"/>
    <property type="match status" value="7"/>
</dbReference>
<dbReference type="GO" id="GO:0007156">
    <property type="term" value="P:homophilic cell adhesion via plasma membrane adhesion molecules"/>
    <property type="evidence" value="ECO:0007669"/>
    <property type="project" value="InterPro"/>
</dbReference>
<evidence type="ECO:0000256" key="2">
    <source>
        <dbReference type="ARBA" id="ARBA00022692"/>
    </source>
</evidence>
<dbReference type="FunFam" id="2.60.40.60:FF:000020">
    <property type="entry name" value="Dachsous cadherin-related 1b"/>
    <property type="match status" value="1"/>
</dbReference>
<feature type="domain" description="Cadherin" evidence="12">
    <location>
        <begin position="12"/>
        <end position="122"/>
    </location>
</feature>
<keyword evidence="8" id="KW-0325">Glycoprotein</keyword>
<dbReference type="InterPro" id="IPR015919">
    <property type="entry name" value="Cadherin-like_sf"/>
</dbReference>
<keyword evidence="3" id="KW-0677">Repeat</keyword>
<dbReference type="RefSeq" id="XP_036356024.1">
    <property type="nucleotide sequence ID" value="XM_036500131.1"/>
</dbReference>
<dbReference type="Pfam" id="PF08266">
    <property type="entry name" value="Cadherin_2"/>
    <property type="match status" value="1"/>
</dbReference>
<keyword evidence="5" id="KW-0130">Cell adhesion</keyword>
<evidence type="ECO:0000256" key="6">
    <source>
        <dbReference type="ARBA" id="ARBA00022989"/>
    </source>
</evidence>
<dbReference type="CDD" id="cd11304">
    <property type="entry name" value="Cadherin_repeat"/>
    <property type="match status" value="6"/>
</dbReference>
<evidence type="ECO:0000313" key="14">
    <source>
        <dbReference type="RefSeq" id="XP_036356024.1"/>
    </source>
</evidence>
<feature type="transmembrane region" description="Helical" evidence="10">
    <location>
        <begin position="727"/>
        <end position="747"/>
    </location>
</feature>
<sequence length="973" mass="108073">MWYIFLLCPCFSTAVLVYSVREELPVGTVIGNVFEDLRLENSESSQLTYGIFENSAAGDLFEIDKTGNLITLERIDREGVCSGSADECFVFLRVLIGFSNGRTNIADLKVKITDINDNNPTFDPPSLTVDVLESSNIGELIPIKSAEDRDSKEYGITEYRILNKSEIPFSLKKRETHYIWSCCRNLTDSGGQVGVLNVTVNILDENDNVPTFVRQIFTFYVSENAPVGYVVGRVEATDPDEGINALIHYKVDSRANPKVAKFFQVDQNSGKVILSARLDYEKINYFEFPVVAYNPTKSGMQATAYISVFVVDFNDNKPQITLLGSSTLSVAENSPDGTVIGNLFVSDADSDSNGKFECTVNDNRFKLATSRSGGLLLIKRGTLDREESDKIEMLIICQDKGVPTLFSSEKLVIEILDSNDNPPVFEQASYTCYVIENAIIQNAILNVKATDIDAGVNGEIKYFLKNGTQFGFSIDPDSGDVYLGTSLDRESQSSYSLEVVAVDGGVPQLSASVILQVWVVDQNDSPPEFERREYYFRVLKNTPIGEKIGSIFALDPDLNSQTEYSIDSAYFQVDKNTGTIYLNRPLRKAFSHEATITATDVDKPNLIDTAKIVVNVFEENPPEILFPNSQQNHFPLNCRASVGTQIFRITIRDPILGPLTYEIDEPEYFSVNKTGSVRLAKSLDFVGAVEFSIKVTDSGIPPLFSITNATVQVMCETPFLSTNSLNLMAGILTIIVFGMVILVLVFLRKNAINKKPSEMTSFLATQTPQFPVTNLRHGCFSQKSNRATVFSGLLTKRNLSVGIICGTLGIVWAYNDVIQNYTNSDYLNNTPLAKLSSNKSIDKSGLIHEKTQEISREELNSVSLSISEAEDSVACLDDHNEAYKNILMEDPNIKDLRARMRGETIDWLKLTGICSRAIRGLHSDREVYELVHLGLILQALEEMVNATSDVPFADTVLRSIGPELHTYKEVEER</sequence>
<feature type="signal peptide" evidence="11">
    <location>
        <begin position="1"/>
        <end position="19"/>
    </location>
</feature>
<evidence type="ECO:0000256" key="4">
    <source>
        <dbReference type="ARBA" id="ARBA00022837"/>
    </source>
</evidence>
<feature type="domain" description="Cadherin" evidence="12">
    <location>
        <begin position="322"/>
        <end position="425"/>
    </location>
</feature>
<evidence type="ECO:0000256" key="1">
    <source>
        <dbReference type="ARBA" id="ARBA00004167"/>
    </source>
</evidence>
<evidence type="ECO:0000256" key="10">
    <source>
        <dbReference type="SAM" id="Phobius"/>
    </source>
</evidence>
<dbReference type="InterPro" id="IPR020894">
    <property type="entry name" value="Cadherin_CS"/>
</dbReference>
<feature type="domain" description="Cadherin" evidence="12">
    <location>
        <begin position="530"/>
        <end position="624"/>
    </location>
</feature>
<dbReference type="GO" id="GO:0005509">
    <property type="term" value="F:calcium ion binding"/>
    <property type="evidence" value="ECO:0007669"/>
    <property type="project" value="UniProtKB-UniRule"/>
</dbReference>
<keyword evidence="11" id="KW-0732">Signal</keyword>
<evidence type="ECO:0000313" key="13">
    <source>
        <dbReference type="Proteomes" id="UP000515154"/>
    </source>
</evidence>
<accession>A0A7E6EL56</accession>
<dbReference type="FunFam" id="2.60.40.60:FF:000002">
    <property type="entry name" value="Protocadherin alpha 2"/>
    <property type="match status" value="1"/>
</dbReference>
<keyword evidence="13" id="KW-1185">Reference proteome</keyword>
<dbReference type="PANTHER" id="PTHR24028:SF146">
    <property type="entry name" value="CADHERIN 96CB, ISOFORM D-RELATED"/>
    <property type="match status" value="1"/>
</dbReference>
<dbReference type="KEGG" id="osn:115231635"/>
<reference evidence="14" key="1">
    <citation type="submission" date="2025-08" db="UniProtKB">
        <authorList>
            <consortium name="RefSeq"/>
        </authorList>
    </citation>
    <scope>IDENTIFICATION</scope>
</reference>
<evidence type="ECO:0000256" key="11">
    <source>
        <dbReference type="SAM" id="SignalP"/>
    </source>
</evidence>
<dbReference type="Gene3D" id="2.60.40.60">
    <property type="entry name" value="Cadherins"/>
    <property type="match status" value="7"/>
</dbReference>
<name>A0A7E6EL56_9MOLL</name>
<dbReference type="InterPro" id="IPR050174">
    <property type="entry name" value="Protocadherin/Cadherin-CA"/>
</dbReference>
<keyword evidence="4 9" id="KW-0106">Calcium</keyword>
<evidence type="ECO:0000256" key="9">
    <source>
        <dbReference type="PROSITE-ProRule" id="PRU00043"/>
    </source>
</evidence>
<evidence type="ECO:0000256" key="5">
    <source>
        <dbReference type="ARBA" id="ARBA00022889"/>
    </source>
</evidence>
<feature type="domain" description="Cadherin" evidence="12">
    <location>
        <begin position="123"/>
        <end position="212"/>
    </location>
</feature>
<comment type="subcellular location">
    <subcellularLocation>
        <location evidence="1">Membrane</location>
        <topology evidence="1">Single-pass membrane protein</topology>
    </subcellularLocation>
</comment>
<feature type="domain" description="Cadherin" evidence="12">
    <location>
        <begin position="426"/>
        <end position="529"/>
    </location>
</feature>
<dbReference type="Proteomes" id="UP000515154">
    <property type="component" value="Unplaced"/>
</dbReference>
<dbReference type="PROSITE" id="PS50268">
    <property type="entry name" value="CADHERIN_2"/>
    <property type="match status" value="6"/>
</dbReference>
<dbReference type="GO" id="GO:0005886">
    <property type="term" value="C:plasma membrane"/>
    <property type="evidence" value="ECO:0007669"/>
    <property type="project" value="InterPro"/>
</dbReference>
<keyword evidence="7 10" id="KW-0472">Membrane</keyword>
<dbReference type="InterPro" id="IPR002126">
    <property type="entry name" value="Cadherin-like_dom"/>
</dbReference>
<dbReference type="PANTHER" id="PTHR24028">
    <property type="entry name" value="CADHERIN-87A"/>
    <property type="match status" value="1"/>
</dbReference>
<evidence type="ECO:0000256" key="8">
    <source>
        <dbReference type="ARBA" id="ARBA00023180"/>
    </source>
</evidence>
<protein>
    <submittedName>
        <fullName evidence="14">Protocadherin-7-like</fullName>
    </submittedName>
</protein>
<dbReference type="PRINTS" id="PR00205">
    <property type="entry name" value="CADHERIN"/>
</dbReference>